<keyword evidence="6" id="KW-0862">Zinc</keyword>
<protein>
    <recommendedName>
        <fullName evidence="2">RING-type E3 ubiquitin transferase</fullName>
        <ecNumber evidence="2">2.3.2.27</ecNumber>
    </recommendedName>
</protein>
<gene>
    <name evidence="12" type="ORF">CONPUDRAFT_75758</name>
</gene>
<comment type="caution">
    <text evidence="12">The sequence shown here is derived from an EMBL/GenBank/DDBJ whole genome shotgun (WGS) entry which is preliminary data.</text>
</comment>
<feature type="compositionally biased region" description="Basic and acidic residues" evidence="10">
    <location>
        <begin position="577"/>
        <end position="586"/>
    </location>
</feature>
<dbReference type="GeneID" id="19209415"/>
<dbReference type="KEGG" id="cput:CONPUDRAFT_75758"/>
<name>A0A5M3MFH8_CONPW</name>
<evidence type="ECO:0000256" key="5">
    <source>
        <dbReference type="ARBA" id="ARBA00022771"/>
    </source>
</evidence>
<evidence type="ECO:0000256" key="1">
    <source>
        <dbReference type="ARBA" id="ARBA00000900"/>
    </source>
</evidence>
<dbReference type="GO" id="GO:0008270">
    <property type="term" value="F:zinc ion binding"/>
    <property type="evidence" value="ECO:0007669"/>
    <property type="project" value="UniProtKB-KW"/>
</dbReference>
<feature type="compositionally biased region" description="Basic and acidic residues" evidence="10">
    <location>
        <begin position="745"/>
        <end position="776"/>
    </location>
</feature>
<evidence type="ECO:0000256" key="4">
    <source>
        <dbReference type="ARBA" id="ARBA00022723"/>
    </source>
</evidence>
<keyword evidence="8" id="KW-0804">Transcription</keyword>
<evidence type="ECO:0000256" key="7">
    <source>
        <dbReference type="ARBA" id="ARBA00023015"/>
    </source>
</evidence>
<feature type="compositionally biased region" description="Low complexity" evidence="10">
    <location>
        <begin position="734"/>
        <end position="744"/>
    </location>
</feature>
<dbReference type="PANTHER" id="PTHR46077:SF1">
    <property type="entry name" value="TOP1 BINDING ARGININE_SERINE RICH PROTEIN, E3 UBIQUITIN LIGASE"/>
    <property type="match status" value="1"/>
</dbReference>
<dbReference type="OrthoDB" id="21204at2759"/>
<dbReference type="Gene3D" id="3.30.40.10">
    <property type="entry name" value="Zinc/RING finger domain, C3HC4 (zinc finger)"/>
    <property type="match status" value="1"/>
</dbReference>
<dbReference type="EC" id="2.3.2.27" evidence="2"/>
<keyword evidence="4" id="KW-0479">Metal-binding</keyword>
<evidence type="ECO:0000256" key="2">
    <source>
        <dbReference type="ARBA" id="ARBA00012483"/>
    </source>
</evidence>
<proteinExistence type="predicted"/>
<evidence type="ECO:0000256" key="8">
    <source>
        <dbReference type="ARBA" id="ARBA00023163"/>
    </source>
</evidence>
<evidence type="ECO:0000256" key="10">
    <source>
        <dbReference type="SAM" id="MobiDB-lite"/>
    </source>
</evidence>
<evidence type="ECO:0000256" key="3">
    <source>
        <dbReference type="ARBA" id="ARBA00022679"/>
    </source>
</evidence>
<evidence type="ECO:0000259" key="11">
    <source>
        <dbReference type="PROSITE" id="PS50089"/>
    </source>
</evidence>
<dbReference type="PROSITE" id="PS00518">
    <property type="entry name" value="ZF_RING_1"/>
    <property type="match status" value="1"/>
</dbReference>
<dbReference type="GO" id="GO:0061630">
    <property type="term" value="F:ubiquitin protein ligase activity"/>
    <property type="evidence" value="ECO:0007669"/>
    <property type="project" value="UniProtKB-EC"/>
</dbReference>
<dbReference type="PANTHER" id="PTHR46077">
    <property type="entry name" value="E3 UBIQUITIN-PROTEIN LIGASE TOPORS"/>
    <property type="match status" value="1"/>
</dbReference>
<keyword evidence="7" id="KW-0805">Transcription regulation</keyword>
<evidence type="ECO:0000256" key="9">
    <source>
        <dbReference type="PROSITE-ProRule" id="PRU00175"/>
    </source>
</evidence>
<feature type="compositionally biased region" description="Basic residues" evidence="10">
    <location>
        <begin position="205"/>
        <end position="221"/>
    </location>
</feature>
<dbReference type="InterPro" id="IPR013083">
    <property type="entry name" value="Znf_RING/FYVE/PHD"/>
</dbReference>
<dbReference type="Pfam" id="PF00097">
    <property type="entry name" value="zf-C3HC4"/>
    <property type="match status" value="1"/>
</dbReference>
<organism evidence="12 13">
    <name type="scientific">Coniophora puteana (strain RWD-64-598)</name>
    <name type="common">Brown rot fungus</name>
    <dbReference type="NCBI Taxonomy" id="741705"/>
    <lineage>
        <taxon>Eukaryota</taxon>
        <taxon>Fungi</taxon>
        <taxon>Dikarya</taxon>
        <taxon>Basidiomycota</taxon>
        <taxon>Agaricomycotina</taxon>
        <taxon>Agaricomycetes</taxon>
        <taxon>Agaricomycetidae</taxon>
        <taxon>Boletales</taxon>
        <taxon>Coniophorineae</taxon>
        <taxon>Coniophoraceae</taxon>
        <taxon>Coniophora</taxon>
    </lineage>
</organism>
<comment type="catalytic activity">
    <reaction evidence="1">
        <text>S-ubiquitinyl-[E2 ubiquitin-conjugating enzyme]-L-cysteine + [acceptor protein]-L-lysine = [E2 ubiquitin-conjugating enzyme]-L-cysteine + N(6)-ubiquitinyl-[acceptor protein]-L-lysine.</text>
        <dbReference type="EC" id="2.3.2.27"/>
    </reaction>
</comment>
<dbReference type="Proteomes" id="UP000053558">
    <property type="component" value="Unassembled WGS sequence"/>
</dbReference>
<dbReference type="PROSITE" id="PS50089">
    <property type="entry name" value="ZF_RING_2"/>
    <property type="match status" value="1"/>
</dbReference>
<dbReference type="AlphaFoldDB" id="A0A5M3MFH8"/>
<dbReference type="GO" id="GO:0000209">
    <property type="term" value="P:protein polyubiquitination"/>
    <property type="evidence" value="ECO:0007669"/>
    <property type="project" value="TreeGrafter"/>
</dbReference>
<feature type="compositionally biased region" description="Basic and acidic residues" evidence="10">
    <location>
        <begin position="472"/>
        <end position="486"/>
    </location>
</feature>
<dbReference type="RefSeq" id="XP_007771916.1">
    <property type="nucleotide sequence ID" value="XM_007773726.1"/>
</dbReference>
<reference evidence="13" key="1">
    <citation type="journal article" date="2012" name="Science">
        <title>The Paleozoic origin of enzymatic lignin decomposition reconstructed from 31 fungal genomes.</title>
        <authorList>
            <person name="Floudas D."/>
            <person name="Binder M."/>
            <person name="Riley R."/>
            <person name="Barry K."/>
            <person name="Blanchette R.A."/>
            <person name="Henrissat B."/>
            <person name="Martinez A.T."/>
            <person name="Otillar R."/>
            <person name="Spatafora J.W."/>
            <person name="Yadav J.S."/>
            <person name="Aerts A."/>
            <person name="Benoit I."/>
            <person name="Boyd A."/>
            <person name="Carlson A."/>
            <person name="Copeland A."/>
            <person name="Coutinho P.M."/>
            <person name="de Vries R.P."/>
            <person name="Ferreira P."/>
            <person name="Findley K."/>
            <person name="Foster B."/>
            <person name="Gaskell J."/>
            <person name="Glotzer D."/>
            <person name="Gorecki P."/>
            <person name="Heitman J."/>
            <person name="Hesse C."/>
            <person name="Hori C."/>
            <person name="Igarashi K."/>
            <person name="Jurgens J.A."/>
            <person name="Kallen N."/>
            <person name="Kersten P."/>
            <person name="Kohler A."/>
            <person name="Kuees U."/>
            <person name="Kumar T.K.A."/>
            <person name="Kuo A."/>
            <person name="LaButti K."/>
            <person name="Larrondo L.F."/>
            <person name="Lindquist E."/>
            <person name="Ling A."/>
            <person name="Lombard V."/>
            <person name="Lucas S."/>
            <person name="Lundell T."/>
            <person name="Martin R."/>
            <person name="McLaughlin D.J."/>
            <person name="Morgenstern I."/>
            <person name="Morin E."/>
            <person name="Murat C."/>
            <person name="Nagy L.G."/>
            <person name="Nolan M."/>
            <person name="Ohm R.A."/>
            <person name="Patyshakuliyeva A."/>
            <person name="Rokas A."/>
            <person name="Ruiz-Duenas F.J."/>
            <person name="Sabat G."/>
            <person name="Salamov A."/>
            <person name="Samejima M."/>
            <person name="Schmutz J."/>
            <person name="Slot J.C."/>
            <person name="St John F."/>
            <person name="Stenlid J."/>
            <person name="Sun H."/>
            <person name="Sun S."/>
            <person name="Syed K."/>
            <person name="Tsang A."/>
            <person name="Wiebenga A."/>
            <person name="Young D."/>
            <person name="Pisabarro A."/>
            <person name="Eastwood D.C."/>
            <person name="Martin F."/>
            <person name="Cullen D."/>
            <person name="Grigoriev I.V."/>
            <person name="Hibbett D.S."/>
        </authorList>
    </citation>
    <scope>NUCLEOTIDE SEQUENCE [LARGE SCALE GENOMIC DNA]</scope>
    <source>
        <strain evidence="13">RWD-64-598 SS2</strain>
    </source>
</reference>
<feature type="compositionally biased region" description="Low complexity" evidence="10">
    <location>
        <begin position="784"/>
        <end position="794"/>
    </location>
</feature>
<dbReference type="SUPFAM" id="SSF57850">
    <property type="entry name" value="RING/U-box"/>
    <property type="match status" value="1"/>
</dbReference>
<accession>A0A5M3MFH8</accession>
<dbReference type="InterPro" id="IPR017907">
    <property type="entry name" value="Znf_RING_CS"/>
</dbReference>
<evidence type="ECO:0000313" key="13">
    <source>
        <dbReference type="Proteomes" id="UP000053558"/>
    </source>
</evidence>
<feature type="domain" description="RING-type" evidence="11">
    <location>
        <begin position="127"/>
        <end position="166"/>
    </location>
</feature>
<feature type="compositionally biased region" description="Polar residues" evidence="10">
    <location>
        <begin position="590"/>
        <end position="605"/>
    </location>
</feature>
<feature type="region of interest" description="Disordered" evidence="10">
    <location>
        <begin position="730"/>
        <end position="904"/>
    </location>
</feature>
<feature type="region of interest" description="Disordered" evidence="10">
    <location>
        <begin position="472"/>
        <end position="636"/>
    </location>
</feature>
<feature type="region of interest" description="Disordered" evidence="10">
    <location>
        <begin position="192"/>
        <end position="227"/>
    </location>
</feature>
<keyword evidence="3" id="KW-0808">Transferase</keyword>
<feature type="compositionally biased region" description="Polar residues" evidence="10">
    <location>
        <begin position="493"/>
        <end position="503"/>
    </location>
</feature>
<evidence type="ECO:0000313" key="12">
    <source>
        <dbReference type="EMBL" id="EIW78019.1"/>
    </source>
</evidence>
<dbReference type="EMBL" id="JH711583">
    <property type="protein sequence ID" value="EIW78019.1"/>
    <property type="molecule type" value="Genomic_DNA"/>
</dbReference>
<sequence length="904" mass="99454">MAVHSFVDLGSTIWALQGKTTGKQPVVSDSLAISRFVPPRGSGPIRFSRPRCITSATFGPASDAGFCKWLDRPFLGARQRLRHPAARMDDEPHSSKRIKLEHSPSLDDVIQQPQLQDEVQSLDEDHCSICLHSKADTTVIPTCSHEFCFECILIWTEQSRKCPLCSQAIGDYLIHRIRSNYDYQKHFLPPLRTSPRPSAPAQVHGRGRSRNLPRRDRRWGQRARQASGEADQLERAVARRRWIYSHLLYAKHVASNSFTRYRPFPTPAQFASSPDLISRMTAFLRRELRVWPDLDIEFLTTFTISLMKSIDIRSESAIKLVAEFLDMDAPYIEGNRHENAEHFAHEIYCYLRSPFRDLNVYDSAVQYDIPADLAPPVEPDRSHRWREGRLDLPVRRAKLAIETVLKNVTFTHTIPHALTGSSTQTRAEDNIDRLQRAKDKGKAREHSVDQLGQGYGDELSCLVSRDPHLRAMDVSDKPVSETRLTPKGEAVTNADSTISTAATGPNGDPIDSVLRATLSGHGREPSAALARLTTEGRRTPRHSTLRQLVEAHLSRSGSAAEKESRVNDRVAQPAAGRWHERLRHGDGQPNHETSLKLSPTQSNVPSLLARLSDPPPGPDNGLLQRSTRLSPPSYVGSWHEADPGLTLQFGDEDTGADEHGMFVPNVMSQTPQPGTSHIQQHHGVPERLSTVRTASSHSASTPMFPLSDSASFLVDKGASLGGHNGDTFLVDDNSLLPSPYSSSQLDRRSRLQERLQAERGRGRLGPHDEAVSETRFQRVVPRQAPCSPSQGAGAPAPPPIPAADSAELSCRERERNASGPSPFHSDSSLKAGRRTPSAHAGGRAAGSTAIIRAGDDQAAGSTDRRYVASEGTSGGIVHGGDGDGDATTSHREQALRASLVGRRT</sequence>
<evidence type="ECO:0000256" key="6">
    <source>
        <dbReference type="ARBA" id="ARBA00022833"/>
    </source>
</evidence>
<dbReference type="GO" id="GO:0006513">
    <property type="term" value="P:protein monoubiquitination"/>
    <property type="evidence" value="ECO:0007669"/>
    <property type="project" value="TreeGrafter"/>
</dbReference>
<keyword evidence="13" id="KW-1185">Reference proteome</keyword>
<dbReference type="SMART" id="SM00184">
    <property type="entry name" value="RING"/>
    <property type="match status" value="1"/>
</dbReference>
<keyword evidence="5 9" id="KW-0863">Zinc-finger</keyword>
<dbReference type="InterPro" id="IPR001841">
    <property type="entry name" value="Znf_RING"/>
</dbReference>
<dbReference type="InterPro" id="IPR018957">
    <property type="entry name" value="Znf_C3HC4_RING-type"/>
</dbReference>